<dbReference type="InterPro" id="IPR051910">
    <property type="entry name" value="ComF/GntX_DNA_util-trans"/>
</dbReference>
<name>A0A0A0EL79_9RHOB</name>
<evidence type="ECO:0000259" key="2">
    <source>
        <dbReference type="Pfam" id="PF18912"/>
    </source>
</evidence>
<dbReference type="InterPro" id="IPR044005">
    <property type="entry name" value="DZR_2"/>
</dbReference>
<feature type="domain" description="Double zinc ribbon" evidence="2">
    <location>
        <begin position="11"/>
        <end position="70"/>
    </location>
</feature>
<evidence type="ECO:0000313" key="3">
    <source>
        <dbReference type="EMBL" id="KGM49907.1"/>
    </source>
</evidence>
<dbReference type="STRING" id="1461694.ATO9_07840"/>
<dbReference type="RefSeq" id="WP_043747306.1">
    <property type="nucleotide sequence ID" value="NZ_AQQX01000002.1"/>
</dbReference>
<keyword evidence="4" id="KW-1185">Reference proteome</keyword>
<comment type="similarity">
    <text evidence="1">Belongs to the ComF/GntX family.</text>
</comment>
<evidence type="ECO:0000313" key="4">
    <source>
        <dbReference type="Proteomes" id="UP000030004"/>
    </source>
</evidence>
<gene>
    <name evidence="3" type="ORF">ATO9_07840</name>
</gene>
<dbReference type="Pfam" id="PF18912">
    <property type="entry name" value="DZR_2"/>
    <property type="match status" value="1"/>
</dbReference>
<dbReference type="PANTHER" id="PTHR47505">
    <property type="entry name" value="DNA UTILIZATION PROTEIN YHGH"/>
    <property type="match status" value="1"/>
</dbReference>
<dbReference type="InterPro" id="IPR029057">
    <property type="entry name" value="PRTase-like"/>
</dbReference>
<dbReference type="OrthoDB" id="9779910at2"/>
<reference evidence="3 4" key="1">
    <citation type="journal article" date="2015" name="Antonie Van Leeuwenhoek">
        <title>Pseudooceanicola atlanticus gen. nov. sp. nov., isolated from surface seawater of the Atlantic Ocean and reclassification of Oceanicola batsensis, Oceanicola marinus, Oceanicola nitratireducens, Oceanicola nanhaiensis, Oceanicola antarcticus and Oceanicola flagellatus, as Pseudooceanicola batsensis comb. nov., Pseudooceanicola marinus comb. nov., Pseudooceanicola nitratireducens comb. nov., Pseudooceanicola nanhaiensis comb. nov., Pseudooceanicola antarcticus comb. nov., and Pseudooceanicola flagellatus comb. nov.</title>
        <authorList>
            <person name="Lai Q."/>
            <person name="Li G."/>
            <person name="Liu X."/>
            <person name="Du Y."/>
            <person name="Sun F."/>
            <person name="Shao Z."/>
        </authorList>
    </citation>
    <scope>NUCLEOTIDE SEQUENCE [LARGE SCALE GENOMIC DNA]</scope>
    <source>
        <strain evidence="3 4">22II-s11g</strain>
    </source>
</reference>
<evidence type="ECO:0000256" key="1">
    <source>
        <dbReference type="ARBA" id="ARBA00008007"/>
    </source>
</evidence>
<dbReference type="CDD" id="cd06223">
    <property type="entry name" value="PRTases_typeI"/>
    <property type="match status" value="1"/>
</dbReference>
<dbReference type="Gene3D" id="3.40.50.2020">
    <property type="match status" value="1"/>
</dbReference>
<organism evidence="3 4">
    <name type="scientific">Pseudooceanicola atlanticus</name>
    <dbReference type="NCBI Taxonomy" id="1461694"/>
    <lineage>
        <taxon>Bacteria</taxon>
        <taxon>Pseudomonadati</taxon>
        <taxon>Pseudomonadota</taxon>
        <taxon>Alphaproteobacteria</taxon>
        <taxon>Rhodobacterales</taxon>
        <taxon>Paracoccaceae</taxon>
        <taxon>Pseudooceanicola</taxon>
    </lineage>
</organism>
<sequence length="244" mass="26452">MRLRGIVQTSIRLVYPPTCLTCDTMVETEGGLCGLCWRETPFIDGAVCGGCGAPLVAGPVTDDVLCDDCLRVRRPWAAGRSALVYRDNGRRLVLGLKHGDRMEVARPAARWMARAARGMVTPDMIVVPVPLHWLRRIKRRYNQSALLGRALAREIGLTFYADMLERPLATPPLDGMSPDKRHETLEQALSINGRRQGDLQGRPVLLIDDVMTSGATLSAATGVLQAAGSGPVSVLTLARAVKDA</sequence>
<dbReference type="InterPro" id="IPR000836">
    <property type="entry name" value="PRTase_dom"/>
</dbReference>
<dbReference type="SUPFAM" id="SSF53271">
    <property type="entry name" value="PRTase-like"/>
    <property type="match status" value="1"/>
</dbReference>
<dbReference type="eggNOG" id="COG1040">
    <property type="taxonomic scope" value="Bacteria"/>
</dbReference>
<dbReference type="AlphaFoldDB" id="A0A0A0EL79"/>
<dbReference type="Proteomes" id="UP000030004">
    <property type="component" value="Unassembled WGS sequence"/>
</dbReference>
<comment type="caution">
    <text evidence="3">The sequence shown here is derived from an EMBL/GenBank/DDBJ whole genome shotgun (WGS) entry which is preliminary data.</text>
</comment>
<dbReference type="PANTHER" id="PTHR47505:SF1">
    <property type="entry name" value="DNA UTILIZATION PROTEIN YHGH"/>
    <property type="match status" value="1"/>
</dbReference>
<protein>
    <submittedName>
        <fullName evidence="3">Competence protein ComF</fullName>
    </submittedName>
</protein>
<proteinExistence type="inferred from homology"/>
<dbReference type="EMBL" id="AQQX01000002">
    <property type="protein sequence ID" value="KGM49907.1"/>
    <property type="molecule type" value="Genomic_DNA"/>
</dbReference>
<accession>A0A0A0EL79</accession>